<dbReference type="InterPro" id="IPR003165">
    <property type="entry name" value="Piwi"/>
</dbReference>
<sequence>MESSSDKGDLSKPQILPIQRPGFGRNGAPIRLRTNHFKVSVDSRDVIFYHYNLILKYEDDKDDEHVVGKGVGRKVIDKLQEIYASDLANMDFFAYDGEKNLYTTGPLPNVKNVFTVVLVDASSSKTPGGDGSPEGGDTKRMKRLMQAKTFKVELSLVEKDPKVPLDAITKFISGQQSDDYQIGLQILDVILRQHSARQGCLIVRQSFFHNPSRIVNLGGGVVPCPGFHSSFQPTQSGLSLNLDVSTTMILQPGPVISFILSNQCINDHDTRRIDWDKANRALKNLRIKTTHTNSEFKIFGLSEKSCYEQTFPLKQRNGNGSDTMEVTVYDYYLKQWGIKLKDSVNFPCLNVGKPKRPTYLPIELCNLVSLQRYTKALTVLQRSSLVQNSRQNPSERKSALSAALKLSNYNSDGMLKKCGISIASEFTQVDGRVLVAPKLKAGSGRDIFVRNGKWNFNNNMFIQASRVKRWVVVDFSSRCDVRDLVRRLIHCGNTKGMQIDREDAVIEENPRMRREPAPKRVNDMFAQIKGRFPDHRPAFLLCVLPERKNCSIYGPWKRACLADFGIVTQCLGPPPKKINDQYLTNMLLKINAKLGGLNSLLQMEVNPAIPLVSRVPTMILGMDVSHGSSVRRVPSVAAVVGSLGWPLISRYSARVCTQEPLLEMIDSLFKLEGKVDRGLIRELIEDFGNSLEKKQLPQQIIIFRDGVSEGQFTQVLNIELPQIIEACKFFYDSWSPKFTVIVAQKNHHTRFFRDGNNMANVDAGIVVDKGICHCRNYDFYMCAHAGMIGTTRPTHYHVLYYEIGFTPDDLQALVHSLSYVYQRSTSAVSVVAPVYYAHLAAAQVRQFDRFDDFSETGSSASGGSAPVPVLPRLKECVRSSMFFC</sequence>
<dbReference type="SUPFAM" id="SSF101690">
    <property type="entry name" value="PAZ domain"/>
    <property type="match status" value="1"/>
</dbReference>
<gene>
    <name evidence="7" type="ORF">URODEC1_LOCUS38362</name>
</gene>
<dbReference type="PROSITE" id="PS50821">
    <property type="entry name" value="PAZ"/>
    <property type="match status" value="1"/>
</dbReference>
<proteinExistence type="inferred from homology"/>
<dbReference type="Pfam" id="PF02170">
    <property type="entry name" value="PAZ"/>
    <property type="match status" value="1"/>
</dbReference>
<feature type="region of interest" description="Disordered" evidence="4">
    <location>
        <begin position="1"/>
        <end position="22"/>
    </location>
</feature>
<evidence type="ECO:0000256" key="1">
    <source>
        <dbReference type="ARBA" id="ARBA00008201"/>
    </source>
</evidence>
<dbReference type="Pfam" id="PF08699">
    <property type="entry name" value="ArgoL1"/>
    <property type="match status" value="1"/>
</dbReference>
<evidence type="ECO:0000313" key="8">
    <source>
        <dbReference type="Proteomes" id="UP001497457"/>
    </source>
</evidence>
<dbReference type="EMBL" id="OZ075127">
    <property type="protein sequence ID" value="CAL4950403.1"/>
    <property type="molecule type" value="Genomic_DNA"/>
</dbReference>
<dbReference type="SMART" id="SM01163">
    <property type="entry name" value="DUF1785"/>
    <property type="match status" value="1"/>
</dbReference>
<dbReference type="AlphaFoldDB" id="A0ABC8YXS0"/>
<reference evidence="8" key="1">
    <citation type="submission" date="2024-06" db="EMBL/GenBank/DDBJ databases">
        <authorList>
            <person name="Ryan C."/>
        </authorList>
    </citation>
    <scope>NUCLEOTIDE SEQUENCE [LARGE SCALE GENOMIC DNA]</scope>
</reference>
<comment type="function">
    <text evidence="3">Probably involved in the RNA silencing pathway. May bind to short RNAs such as microRNAs (miRNAs) or short interfering RNAs (siRNAs), and represses the translation of mRNAs which are complementary to them.</text>
</comment>
<dbReference type="Gene3D" id="3.30.420.10">
    <property type="entry name" value="Ribonuclease H-like superfamily/Ribonuclease H"/>
    <property type="match status" value="1"/>
</dbReference>
<dbReference type="SMART" id="SM00950">
    <property type="entry name" value="Piwi"/>
    <property type="match status" value="1"/>
</dbReference>
<evidence type="ECO:0000313" key="7">
    <source>
        <dbReference type="EMBL" id="CAL4950403.1"/>
    </source>
</evidence>
<evidence type="ECO:0000259" key="6">
    <source>
        <dbReference type="PROSITE" id="PS50822"/>
    </source>
</evidence>
<dbReference type="InterPro" id="IPR036397">
    <property type="entry name" value="RNaseH_sf"/>
</dbReference>
<dbReference type="InterPro" id="IPR003100">
    <property type="entry name" value="PAZ_dom"/>
</dbReference>
<feature type="domain" description="PAZ" evidence="5">
    <location>
        <begin position="254"/>
        <end position="369"/>
    </location>
</feature>
<dbReference type="InterPro" id="IPR032474">
    <property type="entry name" value="Argonaute_N"/>
</dbReference>
<evidence type="ECO:0000256" key="3">
    <source>
        <dbReference type="ARBA" id="ARBA00056927"/>
    </source>
</evidence>
<evidence type="ECO:0000256" key="4">
    <source>
        <dbReference type="SAM" id="MobiDB-lite"/>
    </source>
</evidence>
<feature type="domain" description="Piwi" evidence="6">
    <location>
        <begin position="539"/>
        <end position="849"/>
    </location>
</feature>
<evidence type="ECO:0000259" key="5">
    <source>
        <dbReference type="PROSITE" id="PS50821"/>
    </source>
</evidence>
<dbReference type="GO" id="GO:0031047">
    <property type="term" value="P:regulatory ncRNA-mediated gene silencing"/>
    <property type="evidence" value="ECO:0007669"/>
    <property type="project" value="UniProtKB-KW"/>
</dbReference>
<dbReference type="InterPro" id="IPR014811">
    <property type="entry name" value="ArgoL1"/>
</dbReference>
<reference evidence="7 8" key="2">
    <citation type="submission" date="2024-10" db="EMBL/GenBank/DDBJ databases">
        <authorList>
            <person name="Ryan C."/>
        </authorList>
    </citation>
    <scope>NUCLEOTIDE SEQUENCE [LARGE SCALE GENOMIC DNA]</scope>
</reference>
<comment type="similarity">
    <text evidence="1">Belongs to the argonaute family. Ago subfamily.</text>
</comment>
<dbReference type="InterPro" id="IPR032472">
    <property type="entry name" value="ArgoL2"/>
</dbReference>
<dbReference type="Gene3D" id="2.170.260.10">
    <property type="entry name" value="paz domain"/>
    <property type="match status" value="1"/>
</dbReference>
<organism evidence="7 8">
    <name type="scientific">Urochloa decumbens</name>
    <dbReference type="NCBI Taxonomy" id="240449"/>
    <lineage>
        <taxon>Eukaryota</taxon>
        <taxon>Viridiplantae</taxon>
        <taxon>Streptophyta</taxon>
        <taxon>Embryophyta</taxon>
        <taxon>Tracheophyta</taxon>
        <taxon>Spermatophyta</taxon>
        <taxon>Magnoliopsida</taxon>
        <taxon>Liliopsida</taxon>
        <taxon>Poales</taxon>
        <taxon>Poaceae</taxon>
        <taxon>PACMAD clade</taxon>
        <taxon>Panicoideae</taxon>
        <taxon>Panicodae</taxon>
        <taxon>Paniceae</taxon>
        <taxon>Melinidinae</taxon>
        <taxon>Urochloa</taxon>
    </lineage>
</organism>
<dbReference type="CDD" id="cd02846">
    <property type="entry name" value="PAZ_argonaute_like"/>
    <property type="match status" value="1"/>
</dbReference>
<dbReference type="InterPro" id="IPR036085">
    <property type="entry name" value="PAZ_dom_sf"/>
</dbReference>
<dbReference type="InterPro" id="IPR045246">
    <property type="entry name" value="Piwi_ago-like"/>
</dbReference>
<dbReference type="Pfam" id="PF02171">
    <property type="entry name" value="Piwi"/>
    <property type="match status" value="1"/>
</dbReference>
<name>A0ABC8YXS0_9POAL</name>
<feature type="compositionally biased region" description="Basic and acidic residues" evidence="4">
    <location>
        <begin position="1"/>
        <end position="10"/>
    </location>
</feature>
<accession>A0ABC8YXS0</accession>
<dbReference type="Gene3D" id="3.40.50.2300">
    <property type="match status" value="1"/>
</dbReference>
<keyword evidence="2" id="KW-0943">RNA-mediated gene silencing</keyword>
<dbReference type="FunFam" id="3.30.420.10:FF:000091">
    <property type="entry name" value="Protein argonaute 3"/>
    <property type="match status" value="1"/>
</dbReference>
<dbReference type="PROSITE" id="PS50822">
    <property type="entry name" value="PIWI"/>
    <property type="match status" value="1"/>
</dbReference>
<keyword evidence="8" id="KW-1185">Reference proteome</keyword>
<dbReference type="InterPro" id="IPR012337">
    <property type="entry name" value="RNaseH-like_sf"/>
</dbReference>
<dbReference type="FunFam" id="2.170.260.10:FF:000008">
    <property type="entry name" value="Protein argonaute 7"/>
    <property type="match status" value="1"/>
</dbReference>
<dbReference type="PANTHER" id="PTHR22891">
    <property type="entry name" value="EUKARYOTIC TRANSLATION INITIATION FACTOR 2C"/>
    <property type="match status" value="1"/>
</dbReference>
<dbReference type="SMART" id="SM00949">
    <property type="entry name" value="PAZ"/>
    <property type="match status" value="1"/>
</dbReference>
<dbReference type="CDD" id="cd04657">
    <property type="entry name" value="Piwi_ago-like"/>
    <property type="match status" value="1"/>
</dbReference>
<evidence type="ECO:0000256" key="2">
    <source>
        <dbReference type="ARBA" id="ARBA00023158"/>
    </source>
</evidence>
<dbReference type="Pfam" id="PF16486">
    <property type="entry name" value="ArgoN"/>
    <property type="match status" value="1"/>
</dbReference>
<dbReference type="SUPFAM" id="SSF53098">
    <property type="entry name" value="Ribonuclease H-like"/>
    <property type="match status" value="1"/>
</dbReference>
<dbReference type="Proteomes" id="UP001497457">
    <property type="component" value="Chromosome 17b"/>
</dbReference>
<protein>
    <submittedName>
        <fullName evidence="7">Uncharacterized protein</fullName>
    </submittedName>
</protein>
<dbReference type="Pfam" id="PF16488">
    <property type="entry name" value="ArgoL2"/>
    <property type="match status" value="1"/>
</dbReference>